<dbReference type="Proteomes" id="UP001652660">
    <property type="component" value="Chromosome 7c"/>
</dbReference>
<dbReference type="InterPro" id="IPR002156">
    <property type="entry name" value="RNaseH_domain"/>
</dbReference>
<gene>
    <name evidence="3" type="primary">LOC140010527</name>
</gene>
<evidence type="ECO:0000313" key="2">
    <source>
        <dbReference type="Proteomes" id="UP001652660"/>
    </source>
</evidence>
<proteinExistence type="predicted"/>
<dbReference type="GeneID" id="140010527"/>
<dbReference type="InterPro" id="IPR036397">
    <property type="entry name" value="RNaseH_sf"/>
</dbReference>
<dbReference type="InterPro" id="IPR044730">
    <property type="entry name" value="RNase_H-like_dom_plant"/>
</dbReference>
<evidence type="ECO:0000259" key="1">
    <source>
        <dbReference type="Pfam" id="PF13456"/>
    </source>
</evidence>
<dbReference type="Gene3D" id="3.30.420.10">
    <property type="entry name" value="Ribonuclease H-like superfamily/Ribonuclease H"/>
    <property type="match status" value="1"/>
</dbReference>
<dbReference type="PANTHER" id="PTHR47723">
    <property type="entry name" value="OS05G0353850 PROTEIN"/>
    <property type="match status" value="1"/>
</dbReference>
<accession>A0ABM4V304</accession>
<organism evidence="2 3">
    <name type="scientific">Coffea arabica</name>
    <name type="common">Arabian coffee</name>
    <dbReference type="NCBI Taxonomy" id="13443"/>
    <lineage>
        <taxon>Eukaryota</taxon>
        <taxon>Viridiplantae</taxon>
        <taxon>Streptophyta</taxon>
        <taxon>Embryophyta</taxon>
        <taxon>Tracheophyta</taxon>
        <taxon>Spermatophyta</taxon>
        <taxon>Magnoliopsida</taxon>
        <taxon>eudicotyledons</taxon>
        <taxon>Gunneridae</taxon>
        <taxon>Pentapetalae</taxon>
        <taxon>asterids</taxon>
        <taxon>lamiids</taxon>
        <taxon>Gentianales</taxon>
        <taxon>Rubiaceae</taxon>
        <taxon>Ixoroideae</taxon>
        <taxon>Gardenieae complex</taxon>
        <taxon>Bertiereae - Coffeeae clade</taxon>
        <taxon>Coffeeae</taxon>
        <taxon>Coffea</taxon>
    </lineage>
</organism>
<dbReference type="SUPFAM" id="SSF53098">
    <property type="entry name" value="Ribonuclease H-like"/>
    <property type="match status" value="1"/>
</dbReference>
<dbReference type="PANTHER" id="PTHR47723:SF19">
    <property type="entry name" value="POLYNUCLEOTIDYL TRANSFERASE, RIBONUCLEASE H-LIKE SUPERFAMILY PROTEIN"/>
    <property type="match status" value="1"/>
</dbReference>
<dbReference type="RefSeq" id="XP_071913911.1">
    <property type="nucleotide sequence ID" value="XM_072057810.1"/>
</dbReference>
<reference evidence="3" key="1">
    <citation type="submission" date="2025-08" db="UniProtKB">
        <authorList>
            <consortium name="RefSeq"/>
        </authorList>
    </citation>
    <scope>IDENTIFICATION</scope>
    <source>
        <tissue evidence="3">Leaves</tissue>
    </source>
</reference>
<dbReference type="InterPro" id="IPR012337">
    <property type="entry name" value="RNaseH-like_sf"/>
</dbReference>
<name>A0ABM4V304_COFAR</name>
<dbReference type="CDD" id="cd06222">
    <property type="entry name" value="RNase_H_like"/>
    <property type="match status" value="1"/>
</dbReference>
<dbReference type="InterPro" id="IPR053151">
    <property type="entry name" value="RNase_H-like"/>
</dbReference>
<evidence type="ECO:0000313" key="3">
    <source>
        <dbReference type="RefSeq" id="XP_071913911.1"/>
    </source>
</evidence>
<protein>
    <recommendedName>
        <fullName evidence="1">RNase H type-1 domain-containing protein</fullName>
    </recommendedName>
</protein>
<dbReference type="Pfam" id="PF13456">
    <property type="entry name" value="RVT_3"/>
    <property type="match status" value="1"/>
</dbReference>
<keyword evidence="2" id="KW-1185">Reference proteome</keyword>
<sequence length="333" mass="37599">MSDNYRLAQELISNVGKKYRGRNVVLKLDMIKAYDRMSWVFVLKVLRQFGFGERFVDMMWRLLSNVWFSVIVNSVSHGYKVPRHYPAISHLAFADEVIVFANGSASSLRKIMRVLELYQCASGQLVNTSKSGSLIHPSVSLARKNVIERITKFSKREFPVYYLGSPLFTGQCKGAYFADLCQQIVDKARNSAVFEGITKNTRSICGAVFQNLKDAYWLQFGEFQQVMTCPQFLGLVERRAEVFRIRLVHWQSPVFGTLKLNIDGCSKGNPGLSGGRGILRDVLGSFIFAFAGCFGYGTSLQAEAKVLLLGLQLCVQRKMIRQLVVESDTRLLI</sequence>
<feature type="domain" description="RNase H type-1" evidence="1">
    <location>
        <begin position="261"/>
        <end position="331"/>
    </location>
</feature>